<evidence type="ECO:0000313" key="3">
    <source>
        <dbReference type="EMBL" id="CAF4175935.1"/>
    </source>
</evidence>
<dbReference type="Proteomes" id="UP000681967">
    <property type="component" value="Unassembled WGS sequence"/>
</dbReference>
<evidence type="ECO:0000313" key="4">
    <source>
        <dbReference type="EMBL" id="CAF4383579.1"/>
    </source>
</evidence>
<evidence type="ECO:0000313" key="1">
    <source>
        <dbReference type="EMBL" id="CAF1097827.1"/>
    </source>
</evidence>
<sequence length="149" mass="17448">MDPFVLSRNAFKMYCSEYATNNLTTIATHYNNLSAMNVNYSSMHPSEKINPNNLHYEKAIDTLNQRYEYFLHTLDRLRLSFGHMNDTISNNINSISRSQKENSISSIANKRRNHKKHLHRSIKPRLPKMFITVSCAEHLTQQQPNFTMN</sequence>
<evidence type="ECO:0000313" key="5">
    <source>
        <dbReference type="Proteomes" id="UP000663855"/>
    </source>
</evidence>
<dbReference type="EMBL" id="CAJOBI010014312">
    <property type="protein sequence ID" value="CAF4175935.1"/>
    <property type="molecule type" value="Genomic_DNA"/>
</dbReference>
<comment type="caution">
    <text evidence="1">The sequence shown here is derived from an EMBL/GenBank/DDBJ whole genome shotgun (WGS) entry which is preliminary data.</text>
</comment>
<name>A0A814NSN4_9BILA</name>
<dbReference type="Proteomes" id="UP000676336">
    <property type="component" value="Unassembled WGS sequence"/>
</dbReference>
<dbReference type="EMBL" id="CAJOBJ010053175">
    <property type="protein sequence ID" value="CAF4383579.1"/>
    <property type="molecule type" value="Genomic_DNA"/>
</dbReference>
<dbReference type="Proteomes" id="UP000663855">
    <property type="component" value="Unassembled WGS sequence"/>
</dbReference>
<reference evidence="1" key="1">
    <citation type="submission" date="2021-02" db="EMBL/GenBank/DDBJ databases">
        <authorList>
            <person name="Nowell W R."/>
        </authorList>
    </citation>
    <scope>NUCLEOTIDE SEQUENCE</scope>
</reference>
<gene>
    <name evidence="2" type="ORF">BYL167_LOCUS18709</name>
    <name evidence="1" type="ORF">CJN711_LOCUS7001</name>
    <name evidence="4" type="ORF">GIL414_LOCUS29405</name>
    <name evidence="3" type="ORF">SMN809_LOCUS20807</name>
</gene>
<proteinExistence type="predicted"/>
<dbReference type="EMBL" id="CAJNOV010002285">
    <property type="protein sequence ID" value="CAF1097827.1"/>
    <property type="molecule type" value="Genomic_DNA"/>
</dbReference>
<organism evidence="1 5">
    <name type="scientific">Rotaria magnacalcarata</name>
    <dbReference type="NCBI Taxonomy" id="392030"/>
    <lineage>
        <taxon>Eukaryota</taxon>
        <taxon>Metazoa</taxon>
        <taxon>Spiralia</taxon>
        <taxon>Gnathifera</taxon>
        <taxon>Rotifera</taxon>
        <taxon>Eurotatoria</taxon>
        <taxon>Bdelloidea</taxon>
        <taxon>Philodinida</taxon>
        <taxon>Philodinidae</taxon>
        <taxon>Rotaria</taxon>
    </lineage>
</organism>
<dbReference type="AlphaFoldDB" id="A0A814NSN4"/>
<protein>
    <submittedName>
        <fullName evidence="1">Uncharacterized protein</fullName>
    </submittedName>
</protein>
<dbReference type="Proteomes" id="UP000681720">
    <property type="component" value="Unassembled WGS sequence"/>
</dbReference>
<evidence type="ECO:0000313" key="2">
    <source>
        <dbReference type="EMBL" id="CAF4093031.1"/>
    </source>
</evidence>
<dbReference type="EMBL" id="CAJOBH010007737">
    <property type="protein sequence ID" value="CAF4093031.1"/>
    <property type="molecule type" value="Genomic_DNA"/>
</dbReference>
<accession>A0A814NSN4</accession>